<accession>A0ABQ4DZ49</accession>
<sequence length="92" mass="9842">MASGGDQGRDAETIRTSTADEPQVALAYTLQHPRLPAKIERDVVAVCARRPAVDRAIACTAADIETAVQHRYPYEPVTNRDLGLAVGVVVGE</sequence>
<comment type="caution">
    <text evidence="2">The sequence shown here is derived from an EMBL/GenBank/DDBJ whole genome shotgun (WGS) entry which is preliminary data.</text>
</comment>
<name>A0ABQ4DZ49_9ACTN</name>
<dbReference type="Proteomes" id="UP000646749">
    <property type="component" value="Unassembled WGS sequence"/>
</dbReference>
<reference evidence="2 3" key="1">
    <citation type="submission" date="2021-01" db="EMBL/GenBank/DDBJ databases">
        <title>Whole genome shotgun sequence of Plantactinospora endophytica NBRC 110450.</title>
        <authorList>
            <person name="Komaki H."/>
            <person name="Tamura T."/>
        </authorList>
    </citation>
    <scope>NUCLEOTIDE SEQUENCE [LARGE SCALE GENOMIC DNA]</scope>
    <source>
        <strain evidence="2 3">NBRC 110450</strain>
    </source>
</reference>
<protein>
    <submittedName>
        <fullName evidence="2">Uncharacterized protein</fullName>
    </submittedName>
</protein>
<feature type="region of interest" description="Disordered" evidence="1">
    <location>
        <begin position="1"/>
        <end position="20"/>
    </location>
</feature>
<keyword evidence="3" id="KW-1185">Reference proteome</keyword>
<gene>
    <name evidence="2" type="ORF">Pen02_26660</name>
</gene>
<dbReference type="EMBL" id="BONW01000013">
    <property type="protein sequence ID" value="GIG87730.1"/>
    <property type="molecule type" value="Genomic_DNA"/>
</dbReference>
<organism evidence="2 3">
    <name type="scientific">Plantactinospora endophytica</name>
    <dbReference type="NCBI Taxonomy" id="673535"/>
    <lineage>
        <taxon>Bacteria</taxon>
        <taxon>Bacillati</taxon>
        <taxon>Actinomycetota</taxon>
        <taxon>Actinomycetes</taxon>
        <taxon>Micromonosporales</taxon>
        <taxon>Micromonosporaceae</taxon>
        <taxon>Plantactinospora</taxon>
    </lineage>
</organism>
<evidence type="ECO:0000256" key="1">
    <source>
        <dbReference type="SAM" id="MobiDB-lite"/>
    </source>
</evidence>
<evidence type="ECO:0000313" key="2">
    <source>
        <dbReference type="EMBL" id="GIG87730.1"/>
    </source>
</evidence>
<proteinExistence type="predicted"/>
<evidence type="ECO:0000313" key="3">
    <source>
        <dbReference type="Proteomes" id="UP000646749"/>
    </source>
</evidence>